<dbReference type="RefSeq" id="WP_200673428.1">
    <property type="nucleotide sequence ID" value="NZ_JAACYA010000001.1"/>
</dbReference>
<accession>A0ABS1GH16</accession>
<dbReference type="InterPro" id="IPR000944">
    <property type="entry name" value="Tscrpt_reg_Rrf2"/>
</dbReference>
<evidence type="ECO:0000256" key="1">
    <source>
        <dbReference type="ARBA" id="ARBA00023125"/>
    </source>
</evidence>
<dbReference type="SUPFAM" id="SSF46785">
    <property type="entry name" value="Winged helix' DNA-binding domain"/>
    <property type="match status" value="1"/>
</dbReference>
<dbReference type="InterPro" id="IPR030489">
    <property type="entry name" value="TR_Rrf2-type_CS"/>
</dbReference>
<name>A0ABS1GH16_9AQUI</name>
<keyword evidence="3" id="KW-1185">Reference proteome</keyword>
<dbReference type="Gene3D" id="1.10.10.10">
    <property type="entry name" value="Winged helix-like DNA-binding domain superfamily/Winged helix DNA-binding domain"/>
    <property type="match status" value="1"/>
</dbReference>
<organism evidence="2 3">
    <name type="scientific">Persephonella atlantica</name>
    <dbReference type="NCBI Taxonomy" id="2699429"/>
    <lineage>
        <taxon>Bacteria</taxon>
        <taxon>Pseudomonadati</taxon>
        <taxon>Aquificota</taxon>
        <taxon>Aquificia</taxon>
        <taxon>Aquificales</taxon>
        <taxon>Hydrogenothermaceae</taxon>
        <taxon>Persephonella</taxon>
    </lineage>
</organism>
<evidence type="ECO:0000313" key="2">
    <source>
        <dbReference type="EMBL" id="MBK3332037.1"/>
    </source>
</evidence>
<dbReference type="PROSITE" id="PS01332">
    <property type="entry name" value="HTH_RRF2_1"/>
    <property type="match status" value="1"/>
</dbReference>
<dbReference type="InterPro" id="IPR036388">
    <property type="entry name" value="WH-like_DNA-bd_sf"/>
</dbReference>
<reference evidence="2 3" key="1">
    <citation type="journal article" date="2021" name="Syst. Appl. Microbiol.">
        <title>Persephonella atlantica sp. nov.: How to adapt to physico-chemical gradients in high temperature hydrothermal habitats.</title>
        <authorList>
            <person name="Francois D.X."/>
            <person name="Godfroy A."/>
            <person name="Mathien C."/>
            <person name="Aube J."/>
            <person name="Cathalot C."/>
            <person name="Lesongeur F."/>
            <person name="L'Haridon S."/>
            <person name="Philippon X."/>
            <person name="Roussel E.G."/>
        </authorList>
    </citation>
    <scope>NUCLEOTIDE SEQUENCE [LARGE SCALE GENOMIC DNA]</scope>
    <source>
        <strain evidence="2 3">MO1340</strain>
    </source>
</reference>
<dbReference type="PANTHER" id="PTHR33221:SF5">
    <property type="entry name" value="HTH-TYPE TRANSCRIPTIONAL REGULATOR ISCR"/>
    <property type="match status" value="1"/>
</dbReference>
<dbReference type="Proteomes" id="UP000772812">
    <property type="component" value="Unassembled WGS sequence"/>
</dbReference>
<sequence>MLSAACRDSIRAMIYIANLSKSSKYKDKFISIYKIARDLGLSFYFLSKNIQKLVKAGLLESHRGPQGGVKLLRPPSKIRLIDIVAVIDGMDFFNNCILGFEECSDENPCSIHNLWADKRRQILSMFEKTTLEDAIKNIEKFENIKV</sequence>
<dbReference type="InterPro" id="IPR036390">
    <property type="entry name" value="WH_DNA-bd_sf"/>
</dbReference>
<comment type="caution">
    <text evidence="2">The sequence shown here is derived from an EMBL/GenBank/DDBJ whole genome shotgun (WGS) entry which is preliminary data.</text>
</comment>
<dbReference type="PROSITE" id="PS51197">
    <property type="entry name" value="HTH_RRF2_2"/>
    <property type="match status" value="1"/>
</dbReference>
<gene>
    <name evidence="2" type="ORF">GWK41_03015</name>
</gene>
<dbReference type="Pfam" id="PF02082">
    <property type="entry name" value="Rrf2"/>
    <property type="match status" value="1"/>
</dbReference>
<proteinExistence type="predicted"/>
<keyword evidence="1" id="KW-0238">DNA-binding</keyword>
<protein>
    <submittedName>
        <fullName evidence="2">Rrf2 family transcriptional regulator</fullName>
    </submittedName>
</protein>
<dbReference type="NCBIfam" id="TIGR00738">
    <property type="entry name" value="rrf2_super"/>
    <property type="match status" value="1"/>
</dbReference>
<dbReference type="PANTHER" id="PTHR33221">
    <property type="entry name" value="WINGED HELIX-TURN-HELIX TRANSCRIPTIONAL REGULATOR, RRF2 FAMILY"/>
    <property type="match status" value="1"/>
</dbReference>
<dbReference type="EMBL" id="JAACYA010000001">
    <property type="protein sequence ID" value="MBK3332037.1"/>
    <property type="molecule type" value="Genomic_DNA"/>
</dbReference>
<evidence type="ECO:0000313" key="3">
    <source>
        <dbReference type="Proteomes" id="UP000772812"/>
    </source>
</evidence>